<dbReference type="InterPro" id="IPR036047">
    <property type="entry name" value="F-box-like_dom_sf"/>
</dbReference>
<feature type="domain" description="F-box" evidence="1">
    <location>
        <begin position="1"/>
        <end position="43"/>
    </location>
</feature>
<name>A0A4V1J1B1_9FUNG</name>
<evidence type="ECO:0000313" key="2">
    <source>
        <dbReference type="EMBL" id="RKP24439.1"/>
    </source>
</evidence>
<proteinExistence type="predicted"/>
<protein>
    <recommendedName>
        <fullName evidence="1">F-box domain-containing protein</fullName>
    </recommendedName>
</protein>
<sequence length="558" mass="63722">MLPELVIERIAVHADTTSLVSLAACSRQLWHAIRALQSLWHQHYQACYPPDKDDNEAAWLVWYIKTLRVAEPSPSAPCAMKHGHSYPIQWFHVFCRRRATDANWFRNDPRQLQTIQEADRPRQRRARVAVLQRVLVKDAVLGRCRVVEQCQPMGGSTAKRYWRWCTPCRTGIDPALSVKQCFLTDKYLLLFTDRPEGSSDDYRLPGRLLVWPVDRIAAVPPRCLAHDYSGSVDVRGDWVLFRHVIRTPSKTDEVLAVTIHTLHLTTGQLSTTAFDDAVTWAFLQRTTDTTATLLRVSFAGFHTGVPVQWSIWQLAAHRPENTPRCLAKGSFVVSGYNDLTPRMERLDDHRMLVRCATYRHSAPSMGQHDADTLTLAVIPAHSPGDGPVAHQPPIWSRSILMISARPLVALDRVVVMTDEGCTVYGLSNGDAIAFTRMDAIQSLLLQHCRPQARDHLRMDTSYVQAYILCEALDDRSYIAVDLLHPEQTGRRRMAYVFEHYRVKASEAMFVENLWNRQYYAKLLRMARPNGRILTLIICTVDVLLVHHNDDYKLLDFSL</sequence>
<dbReference type="AlphaFoldDB" id="A0A4V1J1B1"/>
<accession>A0A4V1J1B1</accession>
<dbReference type="Proteomes" id="UP000278143">
    <property type="component" value="Unassembled WGS sequence"/>
</dbReference>
<dbReference type="EMBL" id="KZ990225">
    <property type="protein sequence ID" value="RKP24439.1"/>
    <property type="molecule type" value="Genomic_DNA"/>
</dbReference>
<reference evidence="3" key="1">
    <citation type="journal article" date="2018" name="Nat. Microbiol.">
        <title>Leveraging single-cell genomics to expand the fungal tree of life.</title>
        <authorList>
            <person name="Ahrendt S.R."/>
            <person name="Quandt C.A."/>
            <person name="Ciobanu D."/>
            <person name="Clum A."/>
            <person name="Salamov A."/>
            <person name="Andreopoulos B."/>
            <person name="Cheng J.F."/>
            <person name="Woyke T."/>
            <person name="Pelin A."/>
            <person name="Henrissat B."/>
            <person name="Reynolds N.K."/>
            <person name="Benny G.L."/>
            <person name="Smith M.E."/>
            <person name="James T.Y."/>
            <person name="Grigoriev I.V."/>
        </authorList>
    </citation>
    <scope>NUCLEOTIDE SEQUENCE [LARGE SCALE GENOMIC DNA]</scope>
    <source>
        <strain evidence="3">Benny S71-1</strain>
    </source>
</reference>
<dbReference type="OrthoDB" id="10420739at2759"/>
<evidence type="ECO:0000313" key="3">
    <source>
        <dbReference type="Proteomes" id="UP000278143"/>
    </source>
</evidence>
<dbReference type="PROSITE" id="PS50181">
    <property type="entry name" value="FBOX"/>
    <property type="match status" value="1"/>
</dbReference>
<dbReference type="SUPFAM" id="SSF81383">
    <property type="entry name" value="F-box domain"/>
    <property type="match status" value="1"/>
</dbReference>
<dbReference type="InterPro" id="IPR001810">
    <property type="entry name" value="F-box_dom"/>
</dbReference>
<evidence type="ECO:0000259" key="1">
    <source>
        <dbReference type="PROSITE" id="PS50181"/>
    </source>
</evidence>
<gene>
    <name evidence="2" type="ORF">SYNPS1DRAFT_29801</name>
</gene>
<keyword evidence="3" id="KW-1185">Reference proteome</keyword>
<organism evidence="2 3">
    <name type="scientific">Syncephalis pseudoplumigaleata</name>
    <dbReference type="NCBI Taxonomy" id="1712513"/>
    <lineage>
        <taxon>Eukaryota</taxon>
        <taxon>Fungi</taxon>
        <taxon>Fungi incertae sedis</taxon>
        <taxon>Zoopagomycota</taxon>
        <taxon>Zoopagomycotina</taxon>
        <taxon>Zoopagomycetes</taxon>
        <taxon>Zoopagales</taxon>
        <taxon>Piptocephalidaceae</taxon>
        <taxon>Syncephalis</taxon>
    </lineage>
</organism>